<gene>
    <name evidence="1" type="ORF">CLUMA_CG000510</name>
</gene>
<evidence type="ECO:0000313" key="2">
    <source>
        <dbReference type="Proteomes" id="UP000183832"/>
    </source>
</evidence>
<evidence type="ECO:0000313" key="1">
    <source>
        <dbReference type="EMBL" id="CRK86677.1"/>
    </source>
</evidence>
<keyword evidence="2" id="KW-1185">Reference proteome</keyword>
<dbReference type="Proteomes" id="UP000183832">
    <property type="component" value="Unassembled WGS sequence"/>
</dbReference>
<organism evidence="1 2">
    <name type="scientific">Clunio marinus</name>
    <dbReference type="NCBI Taxonomy" id="568069"/>
    <lineage>
        <taxon>Eukaryota</taxon>
        <taxon>Metazoa</taxon>
        <taxon>Ecdysozoa</taxon>
        <taxon>Arthropoda</taxon>
        <taxon>Hexapoda</taxon>
        <taxon>Insecta</taxon>
        <taxon>Pterygota</taxon>
        <taxon>Neoptera</taxon>
        <taxon>Endopterygota</taxon>
        <taxon>Diptera</taxon>
        <taxon>Nematocera</taxon>
        <taxon>Chironomoidea</taxon>
        <taxon>Chironomidae</taxon>
        <taxon>Clunio</taxon>
    </lineage>
</organism>
<name>A0A1J1HF91_9DIPT</name>
<proteinExistence type="predicted"/>
<protein>
    <submittedName>
        <fullName evidence="1">CLUMA_CG000510, isoform A</fullName>
    </submittedName>
</protein>
<dbReference type="EMBL" id="CVRI01000002">
    <property type="protein sequence ID" value="CRK86677.1"/>
    <property type="molecule type" value="Genomic_DNA"/>
</dbReference>
<accession>A0A1J1HF91</accession>
<reference evidence="1 2" key="1">
    <citation type="submission" date="2015-04" db="EMBL/GenBank/DDBJ databases">
        <authorList>
            <person name="Syromyatnikov M.Y."/>
            <person name="Popov V.N."/>
        </authorList>
    </citation>
    <scope>NUCLEOTIDE SEQUENCE [LARGE SCALE GENOMIC DNA]</scope>
</reference>
<dbReference type="AlphaFoldDB" id="A0A1J1HF91"/>
<sequence length="78" mass="8981">MSVSVSHKETTTTTHDDGESMMIGIRDMGNHYNPIFLNNHWCGNRLTILRRCVLKNCQMKSALCSTTAYKYLLKMRNV</sequence>